<dbReference type="GO" id="GO:0008270">
    <property type="term" value="F:zinc ion binding"/>
    <property type="evidence" value="ECO:0007669"/>
    <property type="project" value="UniProtKB-KW"/>
</dbReference>
<gene>
    <name evidence="7" type="ORF">Sradi_5341500</name>
</gene>
<dbReference type="PANTHER" id="PTHR46151:SF12">
    <property type="entry name" value="RING_U-BOX SUPERFAMILY PROTEIN"/>
    <property type="match status" value="1"/>
</dbReference>
<sequence>MLICCSAMKRWFYTTVHGVCRQLIGSQSGLAVWLLRKFAVAVLTCMFALGLFLSLLPYYIHRVAFLLLLFWVLVIFSVHVEEYVHRSFLGGAAIGSVSGAIKGQTTETGFVRGFGIGAVAGAVTGVQLMELIANGEPFSKVALLCSLLNGKIFMEWVSPAVLKAYQWQVSTTETSLREMSDIFEVTTVRGLSQDTIKELPVYQFCNAQNTPSCSEATCAICLQINGLPDKETAQYAEKMSDRSWKTTDELEQMPVLKRYEERRN</sequence>
<name>A0AAW2LR04_SESRA</name>
<organism evidence="7">
    <name type="scientific">Sesamum radiatum</name>
    <name type="common">Black benniseed</name>
    <dbReference type="NCBI Taxonomy" id="300843"/>
    <lineage>
        <taxon>Eukaryota</taxon>
        <taxon>Viridiplantae</taxon>
        <taxon>Streptophyta</taxon>
        <taxon>Embryophyta</taxon>
        <taxon>Tracheophyta</taxon>
        <taxon>Spermatophyta</taxon>
        <taxon>Magnoliopsida</taxon>
        <taxon>eudicotyledons</taxon>
        <taxon>Gunneridae</taxon>
        <taxon>Pentapetalae</taxon>
        <taxon>asterids</taxon>
        <taxon>lamiids</taxon>
        <taxon>Lamiales</taxon>
        <taxon>Pedaliaceae</taxon>
        <taxon>Sesamum</taxon>
    </lineage>
</organism>
<keyword evidence="6" id="KW-0812">Transmembrane</keyword>
<evidence type="ECO:0000256" key="4">
    <source>
        <dbReference type="ARBA" id="ARBA00022833"/>
    </source>
</evidence>
<dbReference type="AlphaFoldDB" id="A0AAW2LR04"/>
<evidence type="ECO:0000256" key="6">
    <source>
        <dbReference type="SAM" id="Phobius"/>
    </source>
</evidence>
<dbReference type="EMBL" id="JACGWJ010000024">
    <property type="protein sequence ID" value="KAL0320800.1"/>
    <property type="molecule type" value="Genomic_DNA"/>
</dbReference>
<keyword evidence="6" id="KW-1133">Transmembrane helix</keyword>
<comment type="caution">
    <text evidence="7">The sequence shown here is derived from an EMBL/GenBank/DDBJ whole genome shotgun (WGS) entry which is preliminary data.</text>
</comment>
<keyword evidence="4" id="KW-0862">Zinc</keyword>
<evidence type="ECO:0000256" key="2">
    <source>
        <dbReference type="ARBA" id="ARBA00022723"/>
    </source>
</evidence>
<protein>
    <submittedName>
        <fullName evidence="7">Uncharacterized protein</fullName>
    </submittedName>
</protein>
<keyword evidence="2" id="KW-0479">Metal-binding</keyword>
<evidence type="ECO:0000313" key="7">
    <source>
        <dbReference type="EMBL" id="KAL0320800.1"/>
    </source>
</evidence>
<evidence type="ECO:0000256" key="1">
    <source>
        <dbReference type="ARBA" id="ARBA00004370"/>
    </source>
</evidence>
<keyword evidence="5 6" id="KW-0472">Membrane</keyword>
<accession>A0AAW2LR04</accession>
<feature type="transmembrane region" description="Helical" evidence="6">
    <location>
        <begin position="38"/>
        <end position="56"/>
    </location>
</feature>
<dbReference type="PANTHER" id="PTHR46151">
    <property type="entry name" value="NEP1-INTERACTING PROTEIN-LIKE 2"/>
    <property type="match status" value="1"/>
</dbReference>
<evidence type="ECO:0000256" key="3">
    <source>
        <dbReference type="ARBA" id="ARBA00022771"/>
    </source>
</evidence>
<comment type="subcellular location">
    <subcellularLocation>
        <location evidence="1">Membrane</location>
    </subcellularLocation>
</comment>
<feature type="transmembrane region" description="Helical" evidence="6">
    <location>
        <begin position="63"/>
        <end position="80"/>
    </location>
</feature>
<reference evidence="7" key="1">
    <citation type="submission" date="2020-06" db="EMBL/GenBank/DDBJ databases">
        <authorList>
            <person name="Li T."/>
            <person name="Hu X."/>
            <person name="Zhang T."/>
            <person name="Song X."/>
            <person name="Zhang H."/>
            <person name="Dai N."/>
            <person name="Sheng W."/>
            <person name="Hou X."/>
            <person name="Wei L."/>
        </authorList>
    </citation>
    <scope>NUCLEOTIDE SEQUENCE</scope>
    <source>
        <strain evidence="7">G02</strain>
        <tissue evidence="7">Leaf</tissue>
    </source>
</reference>
<evidence type="ECO:0000256" key="5">
    <source>
        <dbReference type="ARBA" id="ARBA00023136"/>
    </source>
</evidence>
<reference evidence="7" key="2">
    <citation type="journal article" date="2024" name="Plant">
        <title>Genomic evolution and insights into agronomic trait innovations of Sesamum species.</title>
        <authorList>
            <person name="Miao H."/>
            <person name="Wang L."/>
            <person name="Qu L."/>
            <person name="Liu H."/>
            <person name="Sun Y."/>
            <person name="Le M."/>
            <person name="Wang Q."/>
            <person name="Wei S."/>
            <person name="Zheng Y."/>
            <person name="Lin W."/>
            <person name="Duan Y."/>
            <person name="Cao H."/>
            <person name="Xiong S."/>
            <person name="Wang X."/>
            <person name="Wei L."/>
            <person name="Li C."/>
            <person name="Ma Q."/>
            <person name="Ju M."/>
            <person name="Zhao R."/>
            <person name="Li G."/>
            <person name="Mu C."/>
            <person name="Tian Q."/>
            <person name="Mei H."/>
            <person name="Zhang T."/>
            <person name="Gao T."/>
            <person name="Zhang H."/>
        </authorList>
    </citation>
    <scope>NUCLEOTIDE SEQUENCE</scope>
    <source>
        <strain evidence="7">G02</strain>
    </source>
</reference>
<keyword evidence="3" id="KW-0863">Zinc-finger</keyword>
<proteinExistence type="predicted"/>
<dbReference type="GO" id="GO:0016020">
    <property type="term" value="C:membrane"/>
    <property type="evidence" value="ECO:0007669"/>
    <property type="project" value="UniProtKB-SubCell"/>
</dbReference>